<accession>A0A363NNL4</accession>
<protein>
    <submittedName>
        <fullName evidence="1">Uncharacterized protein</fullName>
    </submittedName>
</protein>
<gene>
    <name evidence="1" type="ORF">DCO56_22070</name>
</gene>
<evidence type="ECO:0000313" key="2">
    <source>
        <dbReference type="Proteomes" id="UP000250831"/>
    </source>
</evidence>
<dbReference type="Proteomes" id="UP000250831">
    <property type="component" value="Unassembled WGS sequence"/>
</dbReference>
<comment type="caution">
    <text evidence="1">The sequence shown here is derived from an EMBL/GenBank/DDBJ whole genome shotgun (WGS) entry which is preliminary data.</text>
</comment>
<organism evidence="1 2">
    <name type="scientific">Sphingobacterium athyrii</name>
    <dbReference type="NCBI Taxonomy" id="2152717"/>
    <lineage>
        <taxon>Bacteria</taxon>
        <taxon>Pseudomonadati</taxon>
        <taxon>Bacteroidota</taxon>
        <taxon>Sphingobacteriia</taxon>
        <taxon>Sphingobacteriales</taxon>
        <taxon>Sphingobacteriaceae</taxon>
        <taxon>Sphingobacterium</taxon>
    </lineage>
</organism>
<name>A0A363NNL4_9SPHI</name>
<keyword evidence="2" id="KW-1185">Reference proteome</keyword>
<sequence>MMEKERGHCSCNIIKCAVPIFENSRYYQNGRIVRIGVLKLEMKARKARELCWTMSYSSCWNQHETKKGLRIAVPFLLEYV</sequence>
<proteinExistence type="predicted"/>
<dbReference type="AlphaFoldDB" id="A0A363NNL4"/>
<dbReference type="EMBL" id="QCXX01000007">
    <property type="protein sequence ID" value="PUV22251.1"/>
    <property type="molecule type" value="Genomic_DNA"/>
</dbReference>
<evidence type="ECO:0000313" key="1">
    <source>
        <dbReference type="EMBL" id="PUV22251.1"/>
    </source>
</evidence>
<dbReference type="RefSeq" id="WP_108635907.1">
    <property type="nucleotide sequence ID" value="NZ_QCXX01000007.1"/>
</dbReference>
<reference evidence="1 2" key="1">
    <citation type="submission" date="2018-04" db="EMBL/GenBank/DDBJ databases">
        <title>Sphingobacterium sp. M46 Genome.</title>
        <authorList>
            <person name="Cheng J."/>
            <person name="Li Y."/>
        </authorList>
    </citation>
    <scope>NUCLEOTIDE SEQUENCE [LARGE SCALE GENOMIC DNA]</scope>
    <source>
        <strain evidence="1 2">M46</strain>
    </source>
</reference>